<dbReference type="RefSeq" id="WP_110472005.1">
    <property type="nucleotide sequence ID" value="NZ_QJSP01000017.1"/>
</dbReference>
<keyword evidence="2" id="KW-0378">Hydrolase</keyword>
<dbReference type="PANTHER" id="PTHR33840">
    <property type="match status" value="1"/>
</dbReference>
<dbReference type="InterPro" id="IPR018712">
    <property type="entry name" value="Tle1-like_cat"/>
</dbReference>
<name>A0A318RDX0_WILLI</name>
<dbReference type="OrthoDB" id="4378831at2"/>
<dbReference type="Proteomes" id="UP000247591">
    <property type="component" value="Unassembled WGS sequence"/>
</dbReference>
<dbReference type="EMBL" id="QJSP01000017">
    <property type="protein sequence ID" value="PYE13290.1"/>
    <property type="molecule type" value="Genomic_DNA"/>
</dbReference>
<sequence length="384" mass="42336">MKNLIICCDGTWKRADDQYVSNIEKIARAIETTPAGGNMQIVFYTSGVGTGATAAERILGGAFGIGLDAAIVSAYRFLALNYEPGDSVFVFGFSRGAYTARSLVGMTKAIGLLTPDGLADNKLRSAISLYRGRPRPDEEPSPDFRRAKEDFATSCYSDEDIEIRFLGVFDTVGALGVPGLSRQKYKFHDVTLNQRVKCARQALAIDEQRRTFAPCIWQQVRGDDGTLENALTDVKQVWFEGVHTDIGGGYEESALSDLVLNWMVGEAKQCGLVIDSARLAKGQRSSPLVVHNSLTLAYRVMNALSRGQQKFRRFPKAAIWRFRGDRRLLESSAEDWGVAIASGAHRRWTDAADMGEPSAVNVSWWIQWLGDHGLDPSARVEKVD</sequence>
<organism evidence="2 3">
    <name type="scientific">Williamsia limnetica</name>
    <dbReference type="NCBI Taxonomy" id="882452"/>
    <lineage>
        <taxon>Bacteria</taxon>
        <taxon>Bacillati</taxon>
        <taxon>Actinomycetota</taxon>
        <taxon>Actinomycetes</taxon>
        <taxon>Mycobacteriales</taxon>
        <taxon>Nocardiaceae</taxon>
        <taxon>Williamsia</taxon>
    </lineage>
</organism>
<proteinExistence type="predicted"/>
<evidence type="ECO:0000313" key="3">
    <source>
        <dbReference type="Proteomes" id="UP000247591"/>
    </source>
</evidence>
<reference evidence="2 3" key="1">
    <citation type="submission" date="2018-06" db="EMBL/GenBank/DDBJ databases">
        <title>Genomic Encyclopedia of Type Strains, Phase IV (KMG-IV): sequencing the most valuable type-strain genomes for metagenomic binning, comparative biology and taxonomic classification.</title>
        <authorList>
            <person name="Goeker M."/>
        </authorList>
    </citation>
    <scope>NUCLEOTIDE SEQUENCE [LARGE SCALE GENOMIC DNA]</scope>
    <source>
        <strain evidence="2 3">DSM 45521</strain>
    </source>
</reference>
<comment type="caution">
    <text evidence="2">The sequence shown here is derived from an EMBL/GenBank/DDBJ whole genome shotgun (WGS) entry which is preliminary data.</text>
</comment>
<keyword evidence="3" id="KW-1185">Reference proteome</keyword>
<protein>
    <submittedName>
        <fullName evidence="2">Putative alpha/beta hydrolase family protein DUF2235</fullName>
    </submittedName>
</protein>
<evidence type="ECO:0000313" key="2">
    <source>
        <dbReference type="EMBL" id="PYE13290.1"/>
    </source>
</evidence>
<dbReference type="GO" id="GO:0016787">
    <property type="term" value="F:hydrolase activity"/>
    <property type="evidence" value="ECO:0007669"/>
    <property type="project" value="UniProtKB-KW"/>
</dbReference>
<accession>A0A318RDX0</accession>
<gene>
    <name evidence="2" type="ORF">DFR67_11761</name>
</gene>
<evidence type="ECO:0000259" key="1">
    <source>
        <dbReference type="Pfam" id="PF09994"/>
    </source>
</evidence>
<dbReference type="Pfam" id="PF09994">
    <property type="entry name" value="T6SS_Tle1-like_cat"/>
    <property type="match status" value="1"/>
</dbReference>
<dbReference type="AlphaFoldDB" id="A0A318RDX0"/>
<dbReference type="PANTHER" id="PTHR33840:SF1">
    <property type="entry name" value="TLE1 PHOSPHOLIPASE DOMAIN-CONTAINING PROTEIN"/>
    <property type="match status" value="1"/>
</dbReference>
<feature type="domain" description="T6SS Phospholipase effector Tle1-like catalytic" evidence="1">
    <location>
        <begin position="2"/>
        <end position="265"/>
    </location>
</feature>